<proteinExistence type="predicted"/>
<dbReference type="Proteomes" id="UP000755585">
    <property type="component" value="Unassembled WGS sequence"/>
</dbReference>
<evidence type="ECO:0000313" key="2">
    <source>
        <dbReference type="EMBL" id="MBP2353093.1"/>
    </source>
</evidence>
<name>A0ABS4UN65_9ACTN</name>
<protein>
    <submittedName>
        <fullName evidence="2">Phosphoketolase</fullName>
    </submittedName>
</protein>
<feature type="region of interest" description="Disordered" evidence="1">
    <location>
        <begin position="1"/>
        <end position="25"/>
    </location>
</feature>
<gene>
    <name evidence="2" type="ORF">JOF29_004176</name>
</gene>
<dbReference type="InterPro" id="IPR005593">
    <property type="entry name" value="Xul5P/Fru6P_PKetolase"/>
</dbReference>
<evidence type="ECO:0000313" key="3">
    <source>
        <dbReference type="Proteomes" id="UP000755585"/>
    </source>
</evidence>
<dbReference type="Gene3D" id="3.40.50.970">
    <property type="match status" value="1"/>
</dbReference>
<dbReference type="EMBL" id="JAGINT010000001">
    <property type="protein sequence ID" value="MBP2353093.1"/>
    <property type="molecule type" value="Genomic_DNA"/>
</dbReference>
<reference evidence="2 3" key="1">
    <citation type="submission" date="2021-03" db="EMBL/GenBank/DDBJ databases">
        <title>Sequencing the genomes of 1000 actinobacteria strains.</title>
        <authorList>
            <person name="Klenk H.-P."/>
        </authorList>
    </citation>
    <scope>NUCLEOTIDE SEQUENCE [LARGE SCALE GENOMIC DNA]</scope>
    <source>
        <strain evidence="2 3">DSM 18824</strain>
    </source>
</reference>
<evidence type="ECO:0000256" key="1">
    <source>
        <dbReference type="SAM" id="MobiDB-lite"/>
    </source>
</evidence>
<keyword evidence="3" id="KW-1185">Reference proteome</keyword>
<organism evidence="2 3">
    <name type="scientific">Kribbella aluminosa</name>
    <dbReference type="NCBI Taxonomy" id="416017"/>
    <lineage>
        <taxon>Bacteria</taxon>
        <taxon>Bacillati</taxon>
        <taxon>Actinomycetota</taxon>
        <taxon>Actinomycetes</taxon>
        <taxon>Propionibacteriales</taxon>
        <taxon>Kribbellaceae</taxon>
        <taxon>Kribbella</taxon>
    </lineage>
</organism>
<dbReference type="PANTHER" id="PTHR31273">
    <property type="entry name" value="PHOSPHOKETOLASE-RELATED"/>
    <property type="match status" value="1"/>
</dbReference>
<dbReference type="PANTHER" id="PTHR31273:SF0">
    <property type="entry name" value="PHOSPHOKETOLASE-RELATED"/>
    <property type="match status" value="1"/>
</dbReference>
<comment type="caution">
    <text evidence="2">The sequence shown here is derived from an EMBL/GenBank/DDBJ whole genome shotgun (WGS) entry which is preliminary data.</text>
</comment>
<sequence length="126" mass="13864">MPDLLELAPERRMGSSPQANGGVLSRDLELPTVEEYAVPVKAPGAEDGEPTKVFGAFLRDAFRLIPDNLRLFGPDETASNRLTAVYEETGKRWLAERFDTDNHLAADGCWRSSASTPARAGWRDTC</sequence>
<accession>A0ABS4UN65</accession>
<dbReference type="Pfam" id="PF03894">
    <property type="entry name" value="XFP"/>
    <property type="match status" value="1"/>
</dbReference>